<gene>
    <name evidence="6" type="primary">LOC117643862</name>
</gene>
<feature type="compositionally biased region" description="Low complexity" evidence="4">
    <location>
        <begin position="146"/>
        <end position="160"/>
    </location>
</feature>
<protein>
    <submittedName>
        <fullName evidence="6">Claspin-like</fullName>
    </submittedName>
</protein>
<evidence type="ECO:0000256" key="2">
    <source>
        <dbReference type="ARBA" id="ARBA00022553"/>
    </source>
</evidence>
<dbReference type="InterPro" id="IPR024146">
    <property type="entry name" value="Claspin"/>
</dbReference>
<dbReference type="Proteomes" id="UP000515158">
    <property type="component" value="Unplaced"/>
</dbReference>
<feature type="compositionally biased region" description="Polar residues" evidence="4">
    <location>
        <begin position="310"/>
        <end position="321"/>
    </location>
</feature>
<feature type="region of interest" description="Disordered" evidence="4">
    <location>
        <begin position="1362"/>
        <end position="1388"/>
    </location>
</feature>
<evidence type="ECO:0000313" key="6">
    <source>
        <dbReference type="RefSeq" id="XP_034238873.1"/>
    </source>
</evidence>
<feature type="compositionally biased region" description="Acidic residues" evidence="4">
    <location>
        <begin position="1121"/>
        <end position="1153"/>
    </location>
</feature>
<dbReference type="PANTHER" id="PTHR14396:SF10">
    <property type="entry name" value="CLASPIN"/>
    <property type="match status" value="1"/>
</dbReference>
<dbReference type="KEGG" id="tpal:117643862"/>
<feature type="compositionally biased region" description="Acidic residues" evidence="4">
    <location>
        <begin position="1102"/>
        <end position="1113"/>
    </location>
</feature>
<dbReference type="GeneID" id="117643862"/>
<feature type="compositionally biased region" description="Acidic residues" evidence="4">
    <location>
        <begin position="24"/>
        <end position="33"/>
    </location>
</feature>
<evidence type="ECO:0000256" key="1">
    <source>
        <dbReference type="ARBA" id="ARBA00004123"/>
    </source>
</evidence>
<feature type="region of interest" description="Disordered" evidence="4">
    <location>
        <begin position="269"/>
        <end position="357"/>
    </location>
</feature>
<feature type="compositionally biased region" description="Basic and acidic residues" evidence="4">
    <location>
        <begin position="1238"/>
        <end position="1260"/>
    </location>
</feature>
<accession>A0A6P8YGK5</accession>
<feature type="compositionally biased region" description="Basic and acidic residues" evidence="4">
    <location>
        <begin position="76"/>
        <end position="101"/>
    </location>
</feature>
<feature type="compositionally biased region" description="Acidic residues" evidence="4">
    <location>
        <begin position="1067"/>
        <end position="1081"/>
    </location>
</feature>
<feature type="compositionally biased region" description="Basic and acidic residues" evidence="4">
    <location>
        <begin position="655"/>
        <end position="683"/>
    </location>
</feature>
<feature type="compositionally biased region" description="Acidic residues" evidence="4">
    <location>
        <begin position="280"/>
        <end position="299"/>
    </location>
</feature>
<feature type="compositionally biased region" description="Basic and acidic residues" evidence="4">
    <location>
        <begin position="1187"/>
        <end position="1204"/>
    </location>
</feature>
<reference evidence="6" key="1">
    <citation type="submission" date="2025-08" db="UniProtKB">
        <authorList>
            <consortium name="RefSeq"/>
        </authorList>
    </citation>
    <scope>IDENTIFICATION</scope>
    <source>
        <tissue evidence="6">Total insect</tissue>
    </source>
</reference>
<feature type="compositionally biased region" description="Basic and acidic residues" evidence="4">
    <location>
        <begin position="269"/>
        <end position="279"/>
    </location>
</feature>
<name>A0A6P8YGK5_THRPL</name>
<feature type="compositionally biased region" description="Basic and acidic residues" evidence="4">
    <location>
        <begin position="192"/>
        <end position="215"/>
    </location>
</feature>
<dbReference type="GO" id="GO:0033314">
    <property type="term" value="P:mitotic DNA replication checkpoint signaling"/>
    <property type="evidence" value="ECO:0007669"/>
    <property type="project" value="TreeGrafter"/>
</dbReference>
<dbReference type="GO" id="GO:0010997">
    <property type="term" value="F:anaphase-promoting complex binding"/>
    <property type="evidence" value="ECO:0007669"/>
    <property type="project" value="TreeGrafter"/>
</dbReference>
<keyword evidence="5" id="KW-1185">Reference proteome</keyword>
<proteinExistence type="predicted"/>
<evidence type="ECO:0000256" key="4">
    <source>
        <dbReference type="SAM" id="MobiDB-lite"/>
    </source>
</evidence>
<feature type="compositionally biased region" description="Acidic residues" evidence="4">
    <location>
        <begin position="724"/>
        <end position="736"/>
    </location>
</feature>
<feature type="region of interest" description="Disordered" evidence="4">
    <location>
        <begin position="1284"/>
        <end position="1323"/>
    </location>
</feature>
<feature type="region of interest" description="Disordered" evidence="4">
    <location>
        <begin position="1"/>
        <end position="41"/>
    </location>
</feature>
<organism evidence="6">
    <name type="scientific">Thrips palmi</name>
    <name type="common">Melon thrips</name>
    <dbReference type="NCBI Taxonomy" id="161013"/>
    <lineage>
        <taxon>Eukaryota</taxon>
        <taxon>Metazoa</taxon>
        <taxon>Ecdysozoa</taxon>
        <taxon>Arthropoda</taxon>
        <taxon>Hexapoda</taxon>
        <taxon>Insecta</taxon>
        <taxon>Pterygota</taxon>
        <taxon>Neoptera</taxon>
        <taxon>Paraneoptera</taxon>
        <taxon>Thysanoptera</taxon>
        <taxon>Terebrantia</taxon>
        <taxon>Thripoidea</taxon>
        <taxon>Thripidae</taxon>
        <taxon>Thrips</taxon>
    </lineage>
</organism>
<feature type="compositionally biased region" description="Acidic residues" evidence="4">
    <location>
        <begin position="130"/>
        <end position="140"/>
    </location>
</feature>
<feature type="region of interest" description="Disordered" evidence="4">
    <location>
        <begin position="1184"/>
        <end position="1270"/>
    </location>
</feature>
<feature type="compositionally biased region" description="Polar residues" evidence="4">
    <location>
        <begin position="977"/>
        <end position="986"/>
    </location>
</feature>
<sequence>MDSSSEDESVFNRRKSSSKKIFDSDDEAAGEADDNLKEATEDFTLHLSDEEDDEDGASVKANIEAALAQEEASAENAHDVKEDSKDESRGDSSRLDNKEMKSNAAQKSINPSGNLDTADIMKKLSALADSDSESDIDGDLEPLPTSIKKSNSKSKSCIASESDDSGNERSQSHSDDETKEAVLSSKGKQRKSAPERKSKTKAKDAMLEIKAESQRQLRQSNIGLPYHVPKQRSLLDFLNRRKPASSMPIRGPVEQLATVWKQIEDREKEVEDFYKSESEHESDEEETTQEVEQSEEGTEPAEQVEGKSLDPSQSDTHQLTTAVLGDSGVEADFSGAQSSTEPNSDIIDDTESEQTTSICCQESMDFKTTTEVDTDRVQSPVGTDFCVEENSSGVSPDDACAKKVQEVDEFPVKDDNVKIGNETQDSQDISLHFTETERNTQGILKTQESQDITLHFSETERNVEGAFKTQDSQDISLHYTETESLIKTDLKGVTKENHLTNEIAVMENSSNAGNKPKGSTWEELNSAMKDLDDDDLVSHEIVPKKLSLGSGPRLSLKGAPNDVIDLDGSVSNPRTPGVKGLIERFMKHSASKRKEAQTVELSVISSEKDTIGGVVDVKHESLKVVLTAEEPRRSEKDATPGARLKLLKTELNRQMRKQKGEEWQKKHEEMKNEQVFDGEKDDCGMLPDEEEEEEEMTDSEAESEPEINDVRESKKKKKVKSAYVDEEAEVSEEDGGDRDVDERESSDDESVDEGDDEGSGSEDDNNKHVDDTSVDDETSKSKIDSVKESCLAQTENDETSDIGPTNSLRRTLTSASADLFASQSSVWRVEDDDDFIPAGQPNGVTRDYSFMDRADDGKEREMLFSPMSLTLPEKTHSFMDTSQELTPQKTSIDPRPQSSLKKLFGETQIYSTQDKLKEIAGLFADKFNDSQDNISDLANVSTGESETDLMALCSGKFVTQPPKPKDLEEDEERVPDSQLSQTQPATSWDPALENGDSVDFSLKFDGDSKNPEDIVEKPNECAGNFRLEIMSSDDEDNTTLTKEKKKKRKKLEFSDDEDDDNHKSDTDLEENEINSDEEEKEKEEKNSKLFGIFSKPSKEIFYDSDENEIEPGDFLEKEAELSEEDEYNGSDDEDEKGLDQLEMNEADKEDIDQDLVREQLVKSHMQKMLDEDRRDVRILQEMLLEDGELHSDNGGRERQFRWKNVDSTGMGDDGHRSDDEHADNDDEEDDAAWRKQRHEREMFLREQREKQKKEAGGHKEDDDEDEVLENSELLQLGKSILFKNRSSSLDMSAPKETQPPKLTAHNPVLSPERKTGNTFLSKRGSFLSRGDGVLAKLAKMTGPAKENVMSGAKSRGNFVFSAISPPKYDSQPEEDDSKTSKRKATAGLMNAEKKPCLVTAARKSSGLFDHF</sequence>
<dbReference type="InParanoid" id="A0A6P8YGK5"/>
<feature type="compositionally biased region" description="Polar residues" evidence="4">
    <location>
        <begin position="103"/>
        <end position="115"/>
    </location>
</feature>
<keyword evidence="2" id="KW-0597">Phosphoprotein</keyword>
<feature type="compositionally biased region" description="Basic and acidic residues" evidence="4">
    <location>
        <begin position="764"/>
        <end position="787"/>
    </location>
</feature>
<feature type="region of interest" description="Disordered" evidence="4">
    <location>
        <begin position="655"/>
        <end position="808"/>
    </location>
</feature>
<evidence type="ECO:0000256" key="3">
    <source>
        <dbReference type="ARBA" id="ARBA00023242"/>
    </source>
</evidence>
<evidence type="ECO:0000313" key="5">
    <source>
        <dbReference type="Proteomes" id="UP000515158"/>
    </source>
</evidence>
<dbReference type="PANTHER" id="PTHR14396">
    <property type="entry name" value="CLASPIN"/>
    <property type="match status" value="1"/>
</dbReference>
<dbReference type="GO" id="GO:0007095">
    <property type="term" value="P:mitotic G2 DNA damage checkpoint signaling"/>
    <property type="evidence" value="ECO:0007669"/>
    <property type="project" value="TreeGrafter"/>
</dbReference>
<keyword evidence="3" id="KW-0539">Nucleus</keyword>
<dbReference type="RefSeq" id="XP_034238873.1">
    <property type="nucleotide sequence ID" value="XM_034382982.1"/>
</dbReference>
<dbReference type="OrthoDB" id="5859781at2759"/>
<feature type="compositionally biased region" description="Acidic residues" evidence="4">
    <location>
        <begin position="744"/>
        <end position="763"/>
    </location>
</feature>
<comment type="subcellular location">
    <subcellularLocation>
        <location evidence="1">Nucleus</location>
    </subcellularLocation>
</comment>
<feature type="compositionally biased region" description="Acidic residues" evidence="4">
    <location>
        <begin position="1220"/>
        <end position="1230"/>
    </location>
</feature>
<feature type="region of interest" description="Disordered" evidence="4">
    <location>
        <begin position="68"/>
        <end position="224"/>
    </location>
</feature>
<feature type="compositionally biased region" description="Basic and acidic residues" evidence="4">
    <location>
        <begin position="166"/>
        <end position="180"/>
    </location>
</feature>
<dbReference type="GO" id="GO:0005634">
    <property type="term" value="C:nucleus"/>
    <property type="evidence" value="ECO:0007669"/>
    <property type="project" value="UniProtKB-SubCell"/>
</dbReference>
<feature type="compositionally biased region" description="Basic and acidic residues" evidence="4">
    <location>
        <begin position="1002"/>
        <end position="1019"/>
    </location>
</feature>
<feature type="region of interest" description="Disordered" evidence="4">
    <location>
        <begin position="955"/>
        <end position="1155"/>
    </location>
</feature>
<feature type="compositionally biased region" description="Acidic residues" evidence="4">
    <location>
        <begin position="687"/>
        <end position="707"/>
    </location>
</feature>